<dbReference type="InterPro" id="IPR049874">
    <property type="entry name" value="ROK_cs"/>
</dbReference>
<dbReference type="SUPFAM" id="SSF46785">
    <property type="entry name" value="Winged helix' DNA-binding domain"/>
    <property type="match status" value="1"/>
</dbReference>
<evidence type="ECO:0000256" key="1">
    <source>
        <dbReference type="ARBA" id="ARBA00006479"/>
    </source>
</evidence>
<dbReference type="PROSITE" id="PS01125">
    <property type="entry name" value="ROK"/>
    <property type="match status" value="1"/>
</dbReference>
<dbReference type="RefSeq" id="WP_311421476.1">
    <property type="nucleotide sequence ID" value="NZ_JAVREH010000002.1"/>
</dbReference>
<gene>
    <name evidence="2" type="ORF">RM423_02840</name>
</gene>
<dbReference type="PANTHER" id="PTHR18964:SF173">
    <property type="entry name" value="GLUCOKINASE"/>
    <property type="match status" value="1"/>
</dbReference>
<name>A0ABU2J5Q7_9ACTN</name>
<organism evidence="2 3">
    <name type="scientific">Jatrophihabitans lederbergiae</name>
    <dbReference type="NCBI Taxonomy" id="3075547"/>
    <lineage>
        <taxon>Bacteria</taxon>
        <taxon>Bacillati</taxon>
        <taxon>Actinomycetota</taxon>
        <taxon>Actinomycetes</taxon>
        <taxon>Jatrophihabitantales</taxon>
        <taxon>Jatrophihabitantaceae</taxon>
        <taxon>Jatrophihabitans</taxon>
    </lineage>
</organism>
<evidence type="ECO:0000313" key="3">
    <source>
        <dbReference type="Proteomes" id="UP001183176"/>
    </source>
</evidence>
<dbReference type="Gene3D" id="3.30.420.40">
    <property type="match status" value="2"/>
</dbReference>
<reference evidence="3" key="1">
    <citation type="submission" date="2023-07" db="EMBL/GenBank/DDBJ databases">
        <title>30 novel species of actinomycetes from the DSMZ collection.</title>
        <authorList>
            <person name="Nouioui I."/>
        </authorList>
    </citation>
    <scope>NUCLEOTIDE SEQUENCE [LARGE SCALE GENOMIC DNA]</scope>
    <source>
        <strain evidence="3">DSM 44399</strain>
    </source>
</reference>
<dbReference type="InterPro" id="IPR043129">
    <property type="entry name" value="ATPase_NBD"/>
</dbReference>
<sequence length="394" mass="40770">MLDGTPRTPDALRDYNRARVLTALRSELAGNRAELCAVTGLARSTVTGLVAELLADGVVMEGEDPGSGTPAGNLSRRAGRPARRLMPVPRSDLVVAIDFGHSHCQIGIVDAQSRVLVAEWESLDVDSSADLALEHARRRIGALLDQLGADRSRVVAAGIGLPAPVNGITGMVGPGNILPGWVDRHPAEELRSALGFPVVIDNDANLGALGEIACGAARGFADVIYVKVSTGIGAGMVLGGRLYRGSTGRAGEIGHVPVDAAGALCRCGNRGCLETVVSVSQVLALMQPAHDRVLSMAGVVELVRAGDAGASRVLADTGRILGRVLADLVNNLNPEVLVLGGELSLAGEPLLAGVRESLDRFAQPGIVRDLRLRVSELAETAQLHGAAVLALASQ</sequence>
<proteinExistence type="inferred from homology"/>
<protein>
    <submittedName>
        <fullName evidence="2">ROK family protein</fullName>
    </submittedName>
</protein>
<dbReference type="PANTHER" id="PTHR18964">
    <property type="entry name" value="ROK (REPRESSOR, ORF, KINASE) FAMILY"/>
    <property type="match status" value="1"/>
</dbReference>
<dbReference type="InterPro" id="IPR000600">
    <property type="entry name" value="ROK"/>
</dbReference>
<dbReference type="InterPro" id="IPR036388">
    <property type="entry name" value="WH-like_DNA-bd_sf"/>
</dbReference>
<dbReference type="InterPro" id="IPR036390">
    <property type="entry name" value="WH_DNA-bd_sf"/>
</dbReference>
<comment type="similarity">
    <text evidence="1">Belongs to the ROK (NagC/XylR) family.</text>
</comment>
<accession>A0ABU2J5Q7</accession>
<dbReference type="Proteomes" id="UP001183176">
    <property type="component" value="Unassembled WGS sequence"/>
</dbReference>
<dbReference type="EMBL" id="JAVREH010000002">
    <property type="protein sequence ID" value="MDT0260325.1"/>
    <property type="molecule type" value="Genomic_DNA"/>
</dbReference>
<dbReference type="Gene3D" id="1.10.10.10">
    <property type="entry name" value="Winged helix-like DNA-binding domain superfamily/Winged helix DNA-binding domain"/>
    <property type="match status" value="1"/>
</dbReference>
<dbReference type="SUPFAM" id="SSF53067">
    <property type="entry name" value="Actin-like ATPase domain"/>
    <property type="match status" value="1"/>
</dbReference>
<dbReference type="Pfam" id="PF00480">
    <property type="entry name" value="ROK"/>
    <property type="match status" value="1"/>
</dbReference>
<keyword evidence="3" id="KW-1185">Reference proteome</keyword>
<comment type="caution">
    <text evidence="2">The sequence shown here is derived from an EMBL/GenBank/DDBJ whole genome shotgun (WGS) entry which is preliminary data.</text>
</comment>
<evidence type="ECO:0000313" key="2">
    <source>
        <dbReference type="EMBL" id="MDT0260325.1"/>
    </source>
</evidence>